<evidence type="ECO:0000256" key="1">
    <source>
        <dbReference type="ARBA" id="ARBA00004651"/>
    </source>
</evidence>
<keyword evidence="5 9" id="KW-0472">Membrane</keyword>
<evidence type="ECO:0000256" key="9">
    <source>
        <dbReference type="SAM" id="Phobius"/>
    </source>
</evidence>
<feature type="transmembrane region" description="Helical" evidence="9">
    <location>
        <begin position="7"/>
        <end position="26"/>
    </location>
</feature>
<dbReference type="InterPro" id="IPR033480">
    <property type="entry name" value="sCache_2"/>
</dbReference>
<dbReference type="PANTHER" id="PTHR32089:SF112">
    <property type="entry name" value="LYSOZYME-LIKE PROTEIN-RELATED"/>
    <property type="match status" value="1"/>
</dbReference>
<dbReference type="PANTHER" id="PTHR32089">
    <property type="entry name" value="METHYL-ACCEPTING CHEMOTAXIS PROTEIN MCPB"/>
    <property type="match status" value="1"/>
</dbReference>
<proteinExistence type="inferred from homology"/>
<dbReference type="SMART" id="SM01049">
    <property type="entry name" value="Cache_2"/>
    <property type="match status" value="1"/>
</dbReference>
<evidence type="ECO:0000259" key="11">
    <source>
        <dbReference type="PROSITE" id="PS50885"/>
    </source>
</evidence>
<name>A0ABU1ECH6_9CLOT</name>
<feature type="domain" description="HAMP" evidence="11">
    <location>
        <begin position="229"/>
        <end position="281"/>
    </location>
</feature>
<reference evidence="12 13" key="1">
    <citation type="submission" date="2023-09" db="EMBL/GenBank/DDBJ databases">
        <authorList>
            <person name="Zhai L."/>
        </authorList>
    </citation>
    <scope>NUCLEOTIDE SEQUENCE [LARGE SCALE GENOMIC DNA]</scope>
    <source>
        <strain evidence="12 13">5 N-1</strain>
    </source>
</reference>
<dbReference type="Pfam" id="PF00672">
    <property type="entry name" value="HAMP"/>
    <property type="match status" value="1"/>
</dbReference>
<evidence type="ECO:0000313" key="13">
    <source>
        <dbReference type="Proteomes" id="UP001256646"/>
    </source>
</evidence>
<dbReference type="PROSITE" id="PS50111">
    <property type="entry name" value="CHEMOTAXIS_TRANSDUC_2"/>
    <property type="match status" value="1"/>
</dbReference>
<keyword evidence="6 8" id="KW-0807">Transducer</keyword>
<dbReference type="Pfam" id="PF17200">
    <property type="entry name" value="sCache_2"/>
    <property type="match status" value="1"/>
</dbReference>
<dbReference type="PROSITE" id="PS50885">
    <property type="entry name" value="HAMP"/>
    <property type="match status" value="1"/>
</dbReference>
<dbReference type="InterPro" id="IPR004089">
    <property type="entry name" value="MCPsignal_dom"/>
</dbReference>
<evidence type="ECO:0000256" key="3">
    <source>
        <dbReference type="ARBA" id="ARBA00022692"/>
    </source>
</evidence>
<dbReference type="SMART" id="SM00304">
    <property type="entry name" value="HAMP"/>
    <property type="match status" value="1"/>
</dbReference>
<feature type="domain" description="Methyl-accepting transducer" evidence="10">
    <location>
        <begin position="293"/>
        <end position="544"/>
    </location>
</feature>
<sequence>MKRLRDQIICINIVLVLLVSAVILLISSNQMKNVVNASINQYELNLMENYDQNIKLQVENVISLLNGIYKKQINGEITEEQAKSLSKDMIKSLRYNGDGYFWIDGIDSTLIAHPMIPEQEGSNRTSLKDANGHMIVQEIIKVARNGGYTDFYFTKPNEEGTHPKRSYSKLFEPYGWIITTGNYIDDIDQAINMKTEELKNNFNQNRNILLFALFILLIITVILSLFIIRPITRALNKIVALAERLSNYDFSNNIEVKSKNELGRAGISLNKAQENIRNLINSIIQKSSDLSSSAEELSASTEEVSCKLSEINESTEGIVNKMSDSTTVALDVNLTISNIAKNTNTLSTSSKKETETLINFRDKALELKNHTNEVLKYINNLYHEKEINIKDAIKAGKVTEEIYVMVETISSIANQTNLLALNAAIESAHAGEAGKGFAIVASQVKALSEQSMEAVKSIEDIVNKVQLVFKSLCADSNDILEFFNKDITPKLDEFLKVSEYYYNNLNLVSNAANETYTISRNLNSSTSEIASAIDNMSSNSTQASSSSETILENITETVNNMDVVAETAEIQANLACELINLVDKFKL</sequence>
<evidence type="ECO:0000256" key="8">
    <source>
        <dbReference type="PROSITE-ProRule" id="PRU00284"/>
    </source>
</evidence>
<comment type="caution">
    <text evidence="12">The sequence shown here is derived from an EMBL/GenBank/DDBJ whole genome shotgun (WGS) entry which is preliminary data.</text>
</comment>
<keyword evidence="3 9" id="KW-0812">Transmembrane</keyword>
<dbReference type="InterPro" id="IPR003660">
    <property type="entry name" value="HAMP_dom"/>
</dbReference>
<accession>A0ABU1ECH6</accession>
<evidence type="ECO:0000256" key="2">
    <source>
        <dbReference type="ARBA" id="ARBA00022475"/>
    </source>
</evidence>
<protein>
    <submittedName>
        <fullName evidence="12">Methyl-accepting chemotaxis protein</fullName>
    </submittedName>
</protein>
<gene>
    <name evidence="12" type="ORF">RGC78_01185</name>
</gene>
<comment type="similarity">
    <text evidence="7">Belongs to the methyl-accepting chemotaxis (MCP) protein family.</text>
</comment>
<keyword evidence="4 9" id="KW-1133">Transmembrane helix</keyword>
<dbReference type="CDD" id="cd06225">
    <property type="entry name" value="HAMP"/>
    <property type="match status" value="1"/>
</dbReference>
<evidence type="ECO:0000256" key="6">
    <source>
        <dbReference type="ARBA" id="ARBA00023224"/>
    </source>
</evidence>
<dbReference type="Pfam" id="PF00015">
    <property type="entry name" value="MCPsignal"/>
    <property type="match status" value="1"/>
</dbReference>
<dbReference type="RefSeq" id="WP_309555843.1">
    <property type="nucleotide sequence ID" value="NZ_JAVJAN010000002.1"/>
</dbReference>
<dbReference type="SMART" id="SM00283">
    <property type="entry name" value="MA"/>
    <property type="match status" value="1"/>
</dbReference>
<evidence type="ECO:0000256" key="4">
    <source>
        <dbReference type="ARBA" id="ARBA00022989"/>
    </source>
</evidence>
<evidence type="ECO:0000259" key="10">
    <source>
        <dbReference type="PROSITE" id="PS50111"/>
    </source>
</evidence>
<dbReference type="SUPFAM" id="SSF58104">
    <property type="entry name" value="Methyl-accepting chemotaxis protein (MCP) signaling domain"/>
    <property type="match status" value="1"/>
</dbReference>
<feature type="transmembrane region" description="Helical" evidence="9">
    <location>
        <begin position="208"/>
        <end position="228"/>
    </location>
</feature>
<dbReference type="EMBL" id="JAVJAN010000002">
    <property type="protein sequence ID" value="MDR5586077.1"/>
    <property type="molecule type" value="Genomic_DNA"/>
</dbReference>
<keyword evidence="2" id="KW-1003">Cell membrane</keyword>
<comment type="subcellular location">
    <subcellularLocation>
        <location evidence="1">Cell membrane</location>
        <topology evidence="1">Multi-pass membrane protein</topology>
    </subcellularLocation>
</comment>
<dbReference type="Gene3D" id="3.30.450.20">
    <property type="entry name" value="PAS domain"/>
    <property type="match status" value="1"/>
</dbReference>
<evidence type="ECO:0000256" key="7">
    <source>
        <dbReference type="ARBA" id="ARBA00029447"/>
    </source>
</evidence>
<evidence type="ECO:0000256" key="5">
    <source>
        <dbReference type="ARBA" id="ARBA00023136"/>
    </source>
</evidence>
<organism evidence="12 13">
    <name type="scientific">Clostridium aquiflavi</name>
    <dbReference type="NCBI Taxonomy" id="3073603"/>
    <lineage>
        <taxon>Bacteria</taxon>
        <taxon>Bacillati</taxon>
        <taxon>Bacillota</taxon>
        <taxon>Clostridia</taxon>
        <taxon>Eubacteriales</taxon>
        <taxon>Clostridiaceae</taxon>
        <taxon>Clostridium</taxon>
    </lineage>
</organism>
<dbReference type="Gene3D" id="1.10.287.950">
    <property type="entry name" value="Methyl-accepting chemotaxis protein"/>
    <property type="match status" value="1"/>
</dbReference>
<dbReference type="Proteomes" id="UP001256646">
    <property type="component" value="Unassembled WGS sequence"/>
</dbReference>
<evidence type="ECO:0000313" key="12">
    <source>
        <dbReference type="EMBL" id="MDR5586077.1"/>
    </source>
</evidence>
<keyword evidence="13" id="KW-1185">Reference proteome</keyword>